<reference evidence="2 3" key="1">
    <citation type="submission" date="2018-06" db="EMBL/GenBank/DDBJ databases">
        <title>Comparative genomics reveals the genomic features of Rhizophagus irregularis, R. cerebriforme, R. diaphanum and Gigaspora rosea, and their symbiotic lifestyle signature.</title>
        <authorList>
            <person name="Morin E."/>
            <person name="San Clemente H."/>
            <person name="Chen E.C.H."/>
            <person name="De La Providencia I."/>
            <person name="Hainaut M."/>
            <person name="Kuo A."/>
            <person name="Kohler A."/>
            <person name="Murat C."/>
            <person name="Tang N."/>
            <person name="Roy S."/>
            <person name="Loubradou J."/>
            <person name="Henrissat B."/>
            <person name="Grigoriev I.V."/>
            <person name="Corradi N."/>
            <person name="Roux C."/>
            <person name="Martin F.M."/>
        </authorList>
    </citation>
    <scope>NUCLEOTIDE SEQUENCE [LARGE SCALE GENOMIC DNA]</scope>
    <source>
        <strain evidence="2 3">DAOM 227022</strain>
    </source>
</reference>
<evidence type="ECO:0000256" key="1">
    <source>
        <dbReference type="SAM" id="MobiDB-lite"/>
    </source>
</evidence>
<dbReference type="EMBL" id="QKYT01000027">
    <property type="protein sequence ID" value="RIA97629.1"/>
    <property type="molecule type" value="Genomic_DNA"/>
</dbReference>
<accession>A0A397TJT5</accession>
<name>A0A397TJT5_9GLOM</name>
<dbReference type="AlphaFoldDB" id="A0A397TJT5"/>
<comment type="caution">
    <text evidence="2">The sequence shown here is derived from an EMBL/GenBank/DDBJ whole genome shotgun (WGS) entry which is preliminary data.</text>
</comment>
<organism evidence="2 3">
    <name type="scientific">Glomus cerebriforme</name>
    <dbReference type="NCBI Taxonomy" id="658196"/>
    <lineage>
        <taxon>Eukaryota</taxon>
        <taxon>Fungi</taxon>
        <taxon>Fungi incertae sedis</taxon>
        <taxon>Mucoromycota</taxon>
        <taxon>Glomeromycotina</taxon>
        <taxon>Glomeromycetes</taxon>
        <taxon>Glomerales</taxon>
        <taxon>Glomeraceae</taxon>
        <taxon>Glomus</taxon>
    </lineage>
</organism>
<feature type="region of interest" description="Disordered" evidence="1">
    <location>
        <begin position="905"/>
        <end position="958"/>
    </location>
</feature>
<evidence type="ECO:0000313" key="3">
    <source>
        <dbReference type="Proteomes" id="UP000265703"/>
    </source>
</evidence>
<dbReference type="OrthoDB" id="2429640at2759"/>
<protein>
    <submittedName>
        <fullName evidence="2">Uncharacterized protein</fullName>
    </submittedName>
</protein>
<dbReference type="Proteomes" id="UP000265703">
    <property type="component" value="Unassembled WGS sequence"/>
</dbReference>
<evidence type="ECO:0000313" key="2">
    <source>
        <dbReference type="EMBL" id="RIA97629.1"/>
    </source>
</evidence>
<proteinExistence type="predicted"/>
<feature type="compositionally biased region" description="Polar residues" evidence="1">
    <location>
        <begin position="927"/>
        <end position="943"/>
    </location>
</feature>
<gene>
    <name evidence="2" type="ORF">C1645_813871</name>
</gene>
<keyword evidence="3" id="KW-1185">Reference proteome</keyword>
<sequence length="1045" mass="122105">MQQIHRRFLSGVNSKIEEEGEEISDEMEKIANAATKHVTNKNIDISNLHPIFQELIRIQSGKPNGIRYHLMFLHWAISVYSRSGDAAYNAMKTIMRLPSISTLKSYINESKQHSGWQDKIASQMLESLTTNKIWGYGRVGFFSYDSFKIQKGLLWKYSSLSIPEKQKQKKELATQVHQVIWHLATHNFTFPIAYYRENRMHIKSFDWYASTWSSGNIVEVNFDKTKKSFHVAEIVDANSERSKFKWNVNELCEFKNPDDNQWYLEKIVKFDPIEITLTIEIVKGKYVKREWKVFSYHISKFFRPVYDSQEILVNYKTINPITGDEWFFISVYEYTNQHATAKATKLTKRHIWLTSWSKMRVDLAEHTLSKEVEDALASIDKLKNISEGTRQDIWSGSHHNVNTLEGLLYFGIIRELGGDSSTQTLKSYGHALNKYQVTALVSSEIKSINYGIANNTGIGINSLIRRNYQKEKKLHDKENKENKENENDFTQKYSIRLLQLSLFSRTIFKSIFADDLIMKRFKFPSKSFNNDVDYENLKIYQLQIERQNLIETVFYLDSIDELLQFSTFELRLNNYQCSGSWYQEFLAKTKLHNSTVLRLIAYLLLQKVIKYSFKKDDGKNQTSLTADCNLIPKNIIVLESAEASKFLYITGWIIYKLTKSDHQTKSHLQFKDICTYLGILSLEQSLILLLYEKHEEFGPNILQYIYNSLSYNIPLFQSFNLLLDFASQQLLTCKIELKDDKGTSSLRENLKAFHNDTQNLLKSENKFTSIKKTSIPKDPLLGLVQLRIWAQLDGAEEAFSKMLQVTELQWLLRAFGDNVNAEIKRKKNLIPLIFDHLKKETQFCNEMSESQFPRSLFPQFTEEELQEASRISHSSVNWTEYYKWVEAGEPFKEHDELMSMNQKLKNGSTQRRSAGTKQHNIIRNHKQGNGISSNKSDGKANQNARKKSDEITSNARAKTTACDETRVRKFKYDKKSNEMKLVGPNIDSYNVVPKESYMYTLTLPNNHFLMLRYIEERWFRCLAYLTDHESYSEFLNIFFTNKTTP</sequence>
<feature type="compositionally biased region" description="Polar residues" evidence="1">
    <location>
        <begin position="905"/>
        <end position="919"/>
    </location>
</feature>